<gene>
    <name evidence="2" type="ORF">NP493_401g04061</name>
</gene>
<evidence type="ECO:0000313" key="2">
    <source>
        <dbReference type="EMBL" id="KAK2181390.1"/>
    </source>
</evidence>
<evidence type="ECO:0000313" key="3">
    <source>
        <dbReference type="Proteomes" id="UP001209878"/>
    </source>
</evidence>
<organism evidence="2 3">
    <name type="scientific">Ridgeia piscesae</name>
    <name type="common">Tubeworm</name>
    <dbReference type="NCBI Taxonomy" id="27915"/>
    <lineage>
        <taxon>Eukaryota</taxon>
        <taxon>Metazoa</taxon>
        <taxon>Spiralia</taxon>
        <taxon>Lophotrochozoa</taxon>
        <taxon>Annelida</taxon>
        <taxon>Polychaeta</taxon>
        <taxon>Sedentaria</taxon>
        <taxon>Canalipalpata</taxon>
        <taxon>Sabellida</taxon>
        <taxon>Siboglinidae</taxon>
        <taxon>Ridgeia</taxon>
    </lineage>
</organism>
<feature type="chain" id="PRO_5042033479" evidence="1">
    <location>
        <begin position="30"/>
        <end position="95"/>
    </location>
</feature>
<evidence type="ECO:0000256" key="1">
    <source>
        <dbReference type="SAM" id="SignalP"/>
    </source>
</evidence>
<keyword evidence="1" id="KW-0732">Signal</keyword>
<proteinExistence type="predicted"/>
<dbReference type="AlphaFoldDB" id="A0AAD9NT37"/>
<dbReference type="EMBL" id="JAODUO010000401">
    <property type="protein sequence ID" value="KAK2181390.1"/>
    <property type="molecule type" value="Genomic_DNA"/>
</dbReference>
<sequence length="95" mass="10704">MHFKLSASRASVVLLFLAIFCTFLGPTVAVSPAEQKYYQSCIGACEKDKDKCYADCEAESTCEASRRFCKEFCLEVAIACHKKCFDETARIFRSH</sequence>
<feature type="signal peptide" evidence="1">
    <location>
        <begin position="1"/>
        <end position="29"/>
    </location>
</feature>
<name>A0AAD9NT37_RIDPI</name>
<accession>A0AAD9NT37</accession>
<protein>
    <submittedName>
        <fullName evidence="2">Uncharacterized protein</fullName>
    </submittedName>
</protein>
<reference evidence="2" key="1">
    <citation type="journal article" date="2023" name="Mol. Biol. Evol.">
        <title>Third-Generation Sequencing Reveals the Adaptive Role of the Epigenome in Three Deep-Sea Polychaetes.</title>
        <authorList>
            <person name="Perez M."/>
            <person name="Aroh O."/>
            <person name="Sun Y."/>
            <person name="Lan Y."/>
            <person name="Juniper S.K."/>
            <person name="Young C.R."/>
            <person name="Angers B."/>
            <person name="Qian P.Y."/>
        </authorList>
    </citation>
    <scope>NUCLEOTIDE SEQUENCE</scope>
    <source>
        <strain evidence="2">R07B-5</strain>
    </source>
</reference>
<keyword evidence="3" id="KW-1185">Reference proteome</keyword>
<dbReference type="Proteomes" id="UP001209878">
    <property type="component" value="Unassembled WGS sequence"/>
</dbReference>
<comment type="caution">
    <text evidence="2">The sequence shown here is derived from an EMBL/GenBank/DDBJ whole genome shotgun (WGS) entry which is preliminary data.</text>
</comment>